<name>A0AA49GLH0_9BACT</name>
<proteinExistence type="predicted"/>
<reference evidence="1" key="2">
    <citation type="journal article" date="2024" name="Antonie Van Leeuwenhoek">
        <title>Roseihalotalea indica gen. nov., sp. nov., a halophilic Bacteroidetes from mesopelagic Southwest Indian Ocean with higher carbohydrate metabolic potential.</title>
        <authorList>
            <person name="Chen B."/>
            <person name="Zhang M."/>
            <person name="Lin D."/>
            <person name="Ye J."/>
            <person name="Tang K."/>
        </authorList>
    </citation>
    <scope>NUCLEOTIDE SEQUENCE</scope>
    <source>
        <strain evidence="1">TK19036</strain>
    </source>
</reference>
<organism evidence="1">
    <name type="scientific">Roseihalotalea indica</name>
    <dbReference type="NCBI Taxonomy" id="2867963"/>
    <lineage>
        <taxon>Bacteria</taxon>
        <taxon>Pseudomonadati</taxon>
        <taxon>Bacteroidota</taxon>
        <taxon>Cytophagia</taxon>
        <taxon>Cytophagales</taxon>
        <taxon>Catalimonadaceae</taxon>
        <taxon>Roseihalotalea</taxon>
    </lineage>
</organism>
<sequence>MTKQLGIFVKRATREPVVDTLKIIKRRYLPNNKIIAISNPLYKDAISAISNHKNDDRAFTLKNHEVGTYLAASSLSHLLDGWGYLANATNSYLNGNAGVAIHLAYYAELRAIMAFLSSEGIGVFSNDHLGVSENGSFEVFSKYKRTEWVKGQGNIVKNNKVGTHVFAWEALSKWCRSEVKPTFDILRIFKVKGFNFSELIQGFHPSATELISSNITKNWLKDWAFDVKKYKNDRDLRNNVSYRPQTLSDFDRHPDLKKSIEDVYSLFQVLSPLQSNPFNYLDTLLLKALFEELYQIPIIEQSGRFSDLVENSFTNLGAALDIQTRNILLSGVSNVDQHIIFEESNKFETQPLPIISRAALLLRMATGSTSLLLSDASILKEELDFIWSSYGIKNGFWETASPVSDFHRLWSDIENEYTEISSNFDRLNNNLYTYKNELDEDISRLSQYNRAVLWGI</sequence>
<dbReference type="AlphaFoldDB" id="A0AA49GLH0"/>
<reference evidence="1" key="1">
    <citation type="journal article" date="2023" name="Comput. Struct. Biotechnol. J.">
        <title>Discovery of a novel marine Bacteroidetes with a rich repertoire of carbohydrate-active enzymes.</title>
        <authorList>
            <person name="Chen B."/>
            <person name="Liu G."/>
            <person name="Chen Q."/>
            <person name="Wang H."/>
            <person name="Liu L."/>
            <person name="Tang K."/>
        </authorList>
    </citation>
    <scope>NUCLEOTIDE SEQUENCE</scope>
    <source>
        <strain evidence="1">TK19036</strain>
    </source>
</reference>
<dbReference type="EMBL" id="CP120682">
    <property type="protein sequence ID" value="WKN34381.1"/>
    <property type="molecule type" value="Genomic_DNA"/>
</dbReference>
<protein>
    <submittedName>
        <fullName evidence="1">Uncharacterized protein</fullName>
    </submittedName>
</protein>
<gene>
    <name evidence="1" type="ORF">K4G66_18555</name>
</gene>
<accession>A0AA49GLH0</accession>
<evidence type="ECO:0000313" key="1">
    <source>
        <dbReference type="EMBL" id="WKN34381.1"/>
    </source>
</evidence>